<name>A0A7G9T5A5_9LACO</name>
<dbReference type="EMBL" id="CP060724">
    <property type="protein sequence ID" value="QNN75280.1"/>
    <property type="molecule type" value="Genomic_DNA"/>
</dbReference>
<dbReference type="GO" id="GO:0022857">
    <property type="term" value="F:transmembrane transporter activity"/>
    <property type="evidence" value="ECO:0007669"/>
    <property type="project" value="TreeGrafter"/>
</dbReference>
<organism evidence="11 12">
    <name type="scientific">Weissella diestrammenae</name>
    <dbReference type="NCBI Taxonomy" id="1162633"/>
    <lineage>
        <taxon>Bacteria</taxon>
        <taxon>Bacillati</taxon>
        <taxon>Bacillota</taxon>
        <taxon>Bacilli</taxon>
        <taxon>Lactobacillales</taxon>
        <taxon>Lactobacillaceae</taxon>
        <taxon>Weissella</taxon>
    </lineage>
</organism>
<evidence type="ECO:0000256" key="2">
    <source>
        <dbReference type="ARBA" id="ARBA00011131"/>
    </source>
</evidence>
<comment type="similarity">
    <text evidence="7">Belongs to the ABC transporter superfamily. HrtA family.</text>
</comment>
<evidence type="ECO:0000256" key="5">
    <source>
        <dbReference type="ARBA" id="ARBA00022840"/>
    </source>
</evidence>
<keyword evidence="5 11" id="KW-0067">ATP-binding</keyword>
<evidence type="ECO:0000256" key="3">
    <source>
        <dbReference type="ARBA" id="ARBA00022475"/>
    </source>
</evidence>
<evidence type="ECO:0000256" key="9">
    <source>
        <dbReference type="ARBA" id="ARBA00024721"/>
    </source>
</evidence>
<comment type="function">
    <text evidence="9">Part of the ABC transporter complex hrt involved in hemin import. Responsible for energy coupling to the transport system.</text>
</comment>
<dbReference type="Proteomes" id="UP000515800">
    <property type="component" value="Chromosome"/>
</dbReference>
<gene>
    <name evidence="11" type="ORF">H9L19_07940</name>
</gene>
<dbReference type="GO" id="GO:0005886">
    <property type="term" value="C:plasma membrane"/>
    <property type="evidence" value="ECO:0007669"/>
    <property type="project" value="UniProtKB-SubCell"/>
</dbReference>
<dbReference type="InterPro" id="IPR015854">
    <property type="entry name" value="ABC_transpr_LolD-like"/>
</dbReference>
<dbReference type="InterPro" id="IPR003439">
    <property type="entry name" value="ABC_transporter-like_ATP-bd"/>
</dbReference>
<evidence type="ECO:0000256" key="1">
    <source>
        <dbReference type="ARBA" id="ARBA00004236"/>
    </source>
</evidence>
<dbReference type="SUPFAM" id="SSF52540">
    <property type="entry name" value="P-loop containing nucleoside triphosphate hydrolases"/>
    <property type="match status" value="1"/>
</dbReference>
<dbReference type="Gene3D" id="3.40.50.300">
    <property type="entry name" value="P-loop containing nucleotide triphosphate hydrolases"/>
    <property type="match status" value="1"/>
</dbReference>
<dbReference type="Pfam" id="PF00005">
    <property type="entry name" value="ABC_tran"/>
    <property type="match status" value="1"/>
</dbReference>
<keyword evidence="12" id="KW-1185">Reference proteome</keyword>
<comment type="subunit">
    <text evidence="2">The complex is composed of two ATP-binding proteins (HrtA), two transmembrane proteins (HrtB) and a solute-binding protein.</text>
</comment>
<keyword evidence="3" id="KW-1003">Cell membrane</keyword>
<evidence type="ECO:0000256" key="7">
    <source>
        <dbReference type="ARBA" id="ARBA00024359"/>
    </source>
</evidence>
<dbReference type="RefSeq" id="WP_187529114.1">
    <property type="nucleotide sequence ID" value="NZ_CP060724.1"/>
</dbReference>
<dbReference type="KEGG" id="wdi:H9L19_07940"/>
<dbReference type="AlphaFoldDB" id="A0A7G9T5A5"/>
<evidence type="ECO:0000256" key="6">
    <source>
        <dbReference type="ARBA" id="ARBA00023136"/>
    </source>
</evidence>
<dbReference type="PROSITE" id="PS50893">
    <property type="entry name" value="ABC_TRANSPORTER_2"/>
    <property type="match status" value="1"/>
</dbReference>
<dbReference type="PANTHER" id="PTHR24220:SF666">
    <property type="entry name" value="HEMIN IMPORT ATP-BINDING PROTEIN HRTA-RELATED"/>
    <property type="match status" value="1"/>
</dbReference>
<dbReference type="InterPro" id="IPR027417">
    <property type="entry name" value="P-loop_NTPase"/>
</dbReference>
<protein>
    <recommendedName>
        <fullName evidence="8">Putative hemin import ATP-binding protein HrtA</fullName>
    </recommendedName>
</protein>
<evidence type="ECO:0000256" key="4">
    <source>
        <dbReference type="ARBA" id="ARBA00022741"/>
    </source>
</evidence>
<reference evidence="11 12" key="1">
    <citation type="submission" date="2020-08" db="EMBL/GenBank/DDBJ databases">
        <title>Genome sequence of Weissella diestrammenae KACC 16890T.</title>
        <authorList>
            <person name="Hyun D.-W."/>
            <person name="Bae J.-W."/>
        </authorList>
    </citation>
    <scope>NUCLEOTIDE SEQUENCE [LARGE SCALE GENOMIC DNA]</scope>
    <source>
        <strain evidence="11 12">KACC 16890</strain>
    </source>
</reference>
<evidence type="ECO:0000313" key="11">
    <source>
        <dbReference type="EMBL" id="QNN75280.1"/>
    </source>
</evidence>
<comment type="subcellular location">
    <subcellularLocation>
        <location evidence="1">Cell membrane</location>
    </subcellularLocation>
</comment>
<evidence type="ECO:0000256" key="8">
    <source>
        <dbReference type="ARBA" id="ARBA00024432"/>
    </source>
</evidence>
<accession>A0A7G9T5A5</accession>
<dbReference type="InterPro" id="IPR003593">
    <property type="entry name" value="AAA+_ATPase"/>
</dbReference>
<evidence type="ECO:0000313" key="12">
    <source>
        <dbReference type="Proteomes" id="UP000515800"/>
    </source>
</evidence>
<dbReference type="GO" id="GO:0016887">
    <property type="term" value="F:ATP hydrolysis activity"/>
    <property type="evidence" value="ECO:0007669"/>
    <property type="project" value="InterPro"/>
</dbReference>
<sequence>MPVLELHHVSKVFGRGINRVEAIKEVDFTAELDEVTLIIGPSGSGKSTLLTLLGGLQIPTTGEIKINGDVISNLSVKSLENLRLSQIGFILQKYNLVPFLQVKEQFSLVTKVKPDHNLDNVTFNHYLERLGITNLLEKYPSELSGGQAQWVAIARALFADPTIILADEPTSALDSERVEEIGALFGLIASREHKAIVIVTHDLRLKKYADKIYNLVDGKLSRV</sequence>
<evidence type="ECO:0000259" key="10">
    <source>
        <dbReference type="PROSITE" id="PS50893"/>
    </source>
</evidence>
<keyword evidence="6" id="KW-0472">Membrane</keyword>
<keyword evidence="4" id="KW-0547">Nucleotide-binding</keyword>
<proteinExistence type="inferred from homology"/>
<feature type="domain" description="ABC transporter" evidence="10">
    <location>
        <begin position="4"/>
        <end position="223"/>
    </location>
</feature>
<dbReference type="SMART" id="SM00382">
    <property type="entry name" value="AAA"/>
    <property type="match status" value="1"/>
</dbReference>
<dbReference type="PANTHER" id="PTHR24220">
    <property type="entry name" value="IMPORT ATP-BINDING PROTEIN"/>
    <property type="match status" value="1"/>
</dbReference>
<dbReference type="GO" id="GO:0005524">
    <property type="term" value="F:ATP binding"/>
    <property type="evidence" value="ECO:0007669"/>
    <property type="project" value="UniProtKB-KW"/>
</dbReference>